<gene>
    <name evidence="2" type="ORF">GCM10017586_24410</name>
</gene>
<dbReference type="PANTHER" id="PTHR35525:SF3">
    <property type="entry name" value="BLL6575 PROTEIN"/>
    <property type="match status" value="1"/>
</dbReference>
<evidence type="ECO:0000259" key="1">
    <source>
        <dbReference type="Pfam" id="PF11706"/>
    </source>
</evidence>
<dbReference type="Pfam" id="PF11706">
    <property type="entry name" value="zf-CGNR"/>
    <property type="match status" value="1"/>
</dbReference>
<feature type="domain" description="Zinc finger CGNR" evidence="1">
    <location>
        <begin position="129"/>
        <end position="170"/>
    </location>
</feature>
<sequence>MQFNHDNMTGARLAAHLVGLVPEWSGSRVQRALAAHDIRRPELDDRAVAELLGWTLVVREVFAATSVADTCAAVNRLLQQGTRTAYLSTHDGRRPHLHFTPEDDDLVGRVRSVTAGGLALFVVEAEGRRLGLCARPGCPRAFVDTSRNGTRRYCSARCGNAVAVARHRDRP</sequence>
<reference evidence="2" key="2">
    <citation type="submission" date="2023-01" db="EMBL/GenBank/DDBJ databases">
        <authorList>
            <person name="Sun Q."/>
            <person name="Evtushenko L."/>
        </authorList>
    </citation>
    <scope>NUCLEOTIDE SEQUENCE</scope>
    <source>
        <strain evidence="2">VKM Ac-1447</strain>
    </source>
</reference>
<organism evidence="2 3">
    <name type="scientific">Microbacterium imperiale</name>
    <dbReference type="NCBI Taxonomy" id="33884"/>
    <lineage>
        <taxon>Bacteria</taxon>
        <taxon>Bacillati</taxon>
        <taxon>Actinomycetota</taxon>
        <taxon>Actinomycetes</taxon>
        <taxon>Micrococcales</taxon>
        <taxon>Microbacteriaceae</taxon>
        <taxon>Microbacterium</taxon>
    </lineage>
</organism>
<dbReference type="AlphaFoldDB" id="A0A9W6M3L3"/>
<comment type="caution">
    <text evidence="2">The sequence shown here is derived from an EMBL/GenBank/DDBJ whole genome shotgun (WGS) entry which is preliminary data.</text>
</comment>
<accession>A0A9W6M3L3</accession>
<evidence type="ECO:0000313" key="2">
    <source>
        <dbReference type="EMBL" id="GLJ80758.1"/>
    </source>
</evidence>
<proteinExistence type="predicted"/>
<protein>
    <recommendedName>
        <fullName evidence="1">Zinc finger CGNR domain-containing protein</fullName>
    </recommendedName>
</protein>
<dbReference type="InterPro" id="IPR023286">
    <property type="entry name" value="ABATE_dom_sf"/>
</dbReference>
<evidence type="ECO:0000313" key="3">
    <source>
        <dbReference type="Proteomes" id="UP001142317"/>
    </source>
</evidence>
<reference evidence="2" key="1">
    <citation type="journal article" date="2014" name="Int. J. Syst. Evol. Microbiol.">
        <title>Complete genome sequence of Corynebacterium casei LMG S-19264T (=DSM 44701T), isolated from a smear-ripened cheese.</title>
        <authorList>
            <consortium name="US DOE Joint Genome Institute (JGI-PGF)"/>
            <person name="Walter F."/>
            <person name="Albersmeier A."/>
            <person name="Kalinowski J."/>
            <person name="Ruckert C."/>
        </authorList>
    </citation>
    <scope>NUCLEOTIDE SEQUENCE</scope>
    <source>
        <strain evidence="2">VKM Ac-1447</strain>
    </source>
</reference>
<dbReference type="Gene3D" id="1.10.3300.10">
    <property type="entry name" value="Jann2411-like domain"/>
    <property type="match status" value="1"/>
</dbReference>
<dbReference type="PANTHER" id="PTHR35525">
    <property type="entry name" value="BLL6575 PROTEIN"/>
    <property type="match status" value="1"/>
</dbReference>
<dbReference type="EMBL" id="BSEO01000014">
    <property type="protein sequence ID" value="GLJ80758.1"/>
    <property type="molecule type" value="Genomic_DNA"/>
</dbReference>
<name>A0A9W6M3L3_9MICO</name>
<dbReference type="InterPro" id="IPR010852">
    <property type="entry name" value="ABATE"/>
</dbReference>
<dbReference type="InterPro" id="IPR021005">
    <property type="entry name" value="Znf_CGNR"/>
</dbReference>
<dbReference type="Proteomes" id="UP001142317">
    <property type="component" value="Unassembled WGS sequence"/>
</dbReference>
<dbReference type="SUPFAM" id="SSF160904">
    <property type="entry name" value="Jann2411-like"/>
    <property type="match status" value="1"/>
</dbReference>
<keyword evidence="3" id="KW-1185">Reference proteome</keyword>